<protein>
    <submittedName>
        <fullName evidence="1">Retrovirus-related Pol polyprotein from transposon RE2</fullName>
    </submittedName>
</protein>
<dbReference type="CDD" id="cd09272">
    <property type="entry name" value="RNase_HI_RT_Ty1"/>
    <property type="match status" value="1"/>
</dbReference>
<organism evidence="1 2">
    <name type="scientific">Vitis vinifera</name>
    <name type="common">Grape</name>
    <dbReference type="NCBI Taxonomy" id="29760"/>
    <lineage>
        <taxon>Eukaryota</taxon>
        <taxon>Viridiplantae</taxon>
        <taxon>Streptophyta</taxon>
        <taxon>Embryophyta</taxon>
        <taxon>Tracheophyta</taxon>
        <taxon>Spermatophyta</taxon>
        <taxon>Magnoliopsida</taxon>
        <taxon>eudicotyledons</taxon>
        <taxon>Gunneridae</taxon>
        <taxon>Pentapetalae</taxon>
        <taxon>rosids</taxon>
        <taxon>Vitales</taxon>
        <taxon>Vitaceae</taxon>
        <taxon>Viteae</taxon>
        <taxon>Vitis</taxon>
    </lineage>
</organism>
<gene>
    <name evidence="1" type="primary">RE2_590</name>
    <name evidence="1" type="ORF">CK203_109742</name>
</gene>
<dbReference type="PANTHER" id="PTHR11439:SF455">
    <property type="entry name" value="RLK (RECEPTOR-LIKE PROTEIN KINASE) 8, PUTATIVE-RELATED"/>
    <property type="match status" value="1"/>
</dbReference>
<accession>A0A438D1C3</accession>
<evidence type="ECO:0000313" key="2">
    <source>
        <dbReference type="Proteomes" id="UP000288805"/>
    </source>
</evidence>
<comment type="caution">
    <text evidence="1">The sequence shown here is derived from an EMBL/GenBank/DDBJ whole genome shotgun (WGS) entry which is preliminary data.</text>
</comment>
<name>A0A438D1C3_VITVI</name>
<evidence type="ECO:0000313" key="1">
    <source>
        <dbReference type="EMBL" id="RVW29258.1"/>
    </source>
</evidence>
<reference evidence="1 2" key="1">
    <citation type="journal article" date="2018" name="PLoS Genet.">
        <title>Population sequencing reveals clonal diversity and ancestral inbreeding in the grapevine cultivar Chardonnay.</title>
        <authorList>
            <person name="Roach M.J."/>
            <person name="Johnson D.L."/>
            <person name="Bohlmann J."/>
            <person name="van Vuuren H.J."/>
            <person name="Jones S.J."/>
            <person name="Pretorius I.S."/>
            <person name="Schmidt S.A."/>
            <person name="Borneman A.R."/>
        </authorList>
    </citation>
    <scope>NUCLEOTIDE SEQUENCE [LARGE SCALE GENOMIC DNA]</scope>
    <source>
        <strain evidence="2">cv. Chardonnay</strain>
        <tissue evidence="1">Leaf</tissue>
    </source>
</reference>
<dbReference type="Proteomes" id="UP000288805">
    <property type="component" value="Unassembled WGS sequence"/>
</dbReference>
<dbReference type="AlphaFoldDB" id="A0A438D1C3"/>
<sequence length="393" mass="44029">MADSPSLPLSPSVIAADSTPLALNIDVPQSFTTDNDSLFGNVMCFSSLVKLDWNNFLLWKSVIVPTVKGHDLDGYLFGTQPIPEKMISTMEKYGETKFILNPVYVKWVRTDQRLLCWLLSSISESVLPKVVGPTHETWKTLEMVIVGYLITNDDLMLHVLVGFGSEYDPVVVNLTSIIELATCGATSHVTTELENLSMKSDYHGKDKVAVDNGKKLFIAHVGHTEIPSLSSKYNIVGNKWVFKLKINPNRSVKRYNARPDISYSMDKLSQFMKNPTMVDWQAVKRVLWYLKGSVDCGIHLKLSKILGLTTFSDVDWGSCPHDQKSVSGYCVYFAVELTWLQSLLKELRIALSTCPLIWCDNMSVGSLAANPIGHARTKHLEIDLHFVRDKVAQ</sequence>
<proteinExistence type="predicted"/>
<dbReference type="PANTHER" id="PTHR11439">
    <property type="entry name" value="GAG-POL-RELATED RETROTRANSPOSON"/>
    <property type="match status" value="1"/>
</dbReference>
<dbReference type="EMBL" id="QGNW01001856">
    <property type="protein sequence ID" value="RVW29258.1"/>
    <property type="molecule type" value="Genomic_DNA"/>
</dbReference>